<dbReference type="InterPro" id="IPR025671">
    <property type="entry name" value="HXXEE"/>
</dbReference>
<sequence>MVHEYFLWIATLAYGLHIVEEMVLDWRGWARGFLKLPAEWNEFYVFNAVVILYGCISAIIGWKCPMIALSYPALMLINTVFFHLLPVLKSGRFSPGLFTALILFVPIAALTYYGASVDDVISIKSIVFSTVFGIIFMAYPITLQILKTKPFFLQQNRND</sequence>
<dbReference type="PATRIC" id="fig|931276.5.peg.1795"/>
<dbReference type="RefSeq" id="WP_015391905.1">
    <property type="nucleotide sequence ID" value="NC_020291.1"/>
</dbReference>
<keyword evidence="1" id="KW-0472">Membrane</keyword>
<gene>
    <name evidence="2" type="ORF">Cspa_c18140</name>
</gene>
<keyword evidence="1" id="KW-0812">Transmembrane</keyword>
<feature type="transmembrane region" description="Helical" evidence="1">
    <location>
        <begin position="44"/>
        <end position="62"/>
    </location>
</feature>
<keyword evidence="3" id="KW-1185">Reference proteome</keyword>
<dbReference type="HOGENOM" id="CLU_140225_0_0_9"/>
<feature type="transmembrane region" description="Helical" evidence="1">
    <location>
        <begin position="97"/>
        <end position="115"/>
    </location>
</feature>
<evidence type="ECO:0008006" key="4">
    <source>
        <dbReference type="Google" id="ProtNLM"/>
    </source>
</evidence>
<evidence type="ECO:0000313" key="3">
    <source>
        <dbReference type="Proteomes" id="UP000011728"/>
    </source>
</evidence>
<accession>M1MCE0</accession>
<keyword evidence="1" id="KW-1133">Transmembrane helix</keyword>
<dbReference type="STRING" id="36745.CLSAP_17340"/>
<dbReference type="Proteomes" id="UP000011728">
    <property type="component" value="Chromosome"/>
</dbReference>
<protein>
    <recommendedName>
        <fullName evidence="4">HXXEE domain-containing protein</fullName>
    </recommendedName>
</protein>
<feature type="transmembrane region" description="Helical" evidence="1">
    <location>
        <begin position="6"/>
        <end position="24"/>
    </location>
</feature>
<evidence type="ECO:0000256" key="1">
    <source>
        <dbReference type="SAM" id="Phobius"/>
    </source>
</evidence>
<feature type="transmembrane region" description="Helical" evidence="1">
    <location>
        <begin position="68"/>
        <end position="85"/>
    </location>
</feature>
<dbReference type="KEGG" id="csr:Cspa_c18140"/>
<feature type="transmembrane region" description="Helical" evidence="1">
    <location>
        <begin position="121"/>
        <end position="141"/>
    </location>
</feature>
<dbReference type="AlphaFoldDB" id="M1MCE0"/>
<name>M1MCE0_9CLOT</name>
<dbReference type="OrthoDB" id="1494400at2"/>
<dbReference type="Pfam" id="PF13787">
    <property type="entry name" value="HXXEE"/>
    <property type="match status" value="1"/>
</dbReference>
<dbReference type="eggNOG" id="ENOG5033CAS">
    <property type="taxonomic scope" value="Bacteria"/>
</dbReference>
<organism evidence="2 3">
    <name type="scientific">Clostridium saccharoperbutylacetonicum N1-4(HMT)</name>
    <dbReference type="NCBI Taxonomy" id="931276"/>
    <lineage>
        <taxon>Bacteria</taxon>
        <taxon>Bacillati</taxon>
        <taxon>Bacillota</taxon>
        <taxon>Clostridia</taxon>
        <taxon>Eubacteriales</taxon>
        <taxon>Clostridiaceae</taxon>
        <taxon>Clostridium</taxon>
    </lineage>
</organism>
<proteinExistence type="predicted"/>
<reference evidence="2 3" key="1">
    <citation type="submission" date="2013-02" db="EMBL/GenBank/DDBJ databases">
        <title>Genome sequence of Clostridium saccharoperbutylacetonicum N1-4(HMT).</title>
        <authorList>
            <person name="Poehlein A."/>
            <person name="Daniel R."/>
        </authorList>
    </citation>
    <scope>NUCLEOTIDE SEQUENCE [LARGE SCALE GENOMIC DNA]</scope>
    <source>
        <strain evidence="3">N1-4(HMT)</strain>
    </source>
</reference>
<evidence type="ECO:0000313" key="2">
    <source>
        <dbReference type="EMBL" id="AGF55584.1"/>
    </source>
</evidence>
<dbReference type="EMBL" id="CP004121">
    <property type="protein sequence ID" value="AGF55584.1"/>
    <property type="molecule type" value="Genomic_DNA"/>
</dbReference>